<comment type="caution">
    <text evidence="2">The sequence shown here is derived from an EMBL/GenBank/DDBJ whole genome shotgun (WGS) entry which is preliminary data.</text>
</comment>
<dbReference type="PROSITE" id="PS51257">
    <property type="entry name" value="PROKAR_LIPOPROTEIN"/>
    <property type="match status" value="1"/>
</dbReference>
<sequence>MKKKIQIVICCLLCFLMAACSSEKEKKGQSDEVADIVLSDKQSDMALQFVKDLTQRKYDKLQKDYAYDEQMHKAVREDSFQKQLDAYNDSLGSLIEAEQPMDKAIRIRQSS</sequence>
<dbReference type="RefSeq" id="WP_008818236.1">
    <property type="nucleotide sequence ID" value="NZ_AP025565.1"/>
</dbReference>
<name>A0AAP2XVX2_CLOIN</name>
<feature type="chain" id="PRO_5042892766" evidence="1">
    <location>
        <begin position="22"/>
        <end position="111"/>
    </location>
</feature>
<evidence type="ECO:0000256" key="1">
    <source>
        <dbReference type="SAM" id="SignalP"/>
    </source>
</evidence>
<reference evidence="2" key="1">
    <citation type="journal article" date="2022" name="Clin. Infect. Dis.">
        <title>Association between Clostridium innocuum and antibiotic-associated diarrhea in adults and children: A cross-sectional study and comparative genomics analysis.</title>
        <authorList>
            <person name="Cherny K.E."/>
            <person name="Muscat E.B."/>
            <person name="Balaji A."/>
            <person name="Mukherjee J."/>
            <person name="Ozer E.A."/>
            <person name="Angarone M.P."/>
            <person name="Hauser A.R."/>
            <person name="Sichel J.S."/>
            <person name="Amponsah E."/>
            <person name="Kociolek L.K."/>
        </authorList>
    </citation>
    <scope>NUCLEOTIDE SEQUENCE</scope>
    <source>
        <strain evidence="2">NU1-AC-029v</strain>
    </source>
</reference>
<organism evidence="2 3">
    <name type="scientific">Clostridium innocuum</name>
    <dbReference type="NCBI Taxonomy" id="1522"/>
    <lineage>
        <taxon>Bacteria</taxon>
        <taxon>Bacillati</taxon>
        <taxon>Bacillota</taxon>
        <taxon>Clostridia</taxon>
        <taxon>Eubacteriales</taxon>
        <taxon>Clostridiaceae</taxon>
        <taxon>Clostridium</taxon>
    </lineage>
</organism>
<proteinExistence type="predicted"/>
<dbReference type="AlphaFoldDB" id="A0AAP2XVX2"/>
<evidence type="ECO:0000313" key="3">
    <source>
        <dbReference type="Proteomes" id="UP001203972"/>
    </source>
</evidence>
<accession>A0AAP2XVX2</accession>
<gene>
    <name evidence="2" type="ORF">MKC95_15725</name>
</gene>
<evidence type="ECO:0000313" key="2">
    <source>
        <dbReference type="EMBL" id="MCR0234221.1"/>
    </source>
</evidence>
<feature type="signal peptide" evidence="1">
    <location>
        <begin position="1"/>
        <end position="21"/>
    </location>
</feature>
<protein>
    <submittedName>
        <fullName evidence="2">DUF3887 domain-containing protein</fullName>
    </submittedName>
</protein>
<dbReference type="EMBL" id="JAKTMA010000029">
    <property type="protein sequence ID" value="MCR0234221.1"/>
    <property type="molecule type" value="Genomic_DNA"/>
</dbReference>
<dbReference type="Proteomes" id="UP001203972">
    <property type="component" value="Unassembled WGS sequence"/>
</dbReference>
<keyword evidence="1" id="KW-0732">Signal</keyword>